<dbReference type="Gene3D" id="2.130.10.10">
    <property type="entry name" value="YVTN repeat-like/Quinoprotein amine dehydrogenase"/>
    <property type="match status" value="2"/>
</dbReference>
<dbReference type="InterPro" id="IPR015943">
    <property type="entry name" value="WD40/YVTN_repeat-like_dom_sf"/>
</dbReference>
<protein>
    <submittedName>
        <fullName evidence="2">Translocation protein TolB</fullName>
    </submittedName>
</protein>
<dbReference type="PANTHER" id="PTHR36842:SF1">
    <property type="entry name" value="PROTEIN TOLB"/>
    <property type="match status" value="1"/>
</dbReference>
<name>A0A1V5T4L9_9BACT</name>
<evidence type="ECO:0000313" key="2">
    <source>
        <dbReference type="EMBL" id="OQA61716.1"/>
    </source>
</evidence>
<organism evidence="2">
    <name type="scientific">Candidatus Atribacter allofermentans</name>
    <dbReference type="NCBI Taxonomy" id="1852833"/>
    <lineage>
        <taxon>Bacteria</taxon>
        <taxon>Pseudomonadati</taxon>
        <taxon>Atribacterota</taxon>
        <taxon>Atribacteria</taxon>
        <taxon>Atribacterales</taxon>
        <taxon>Atribacteraceae</taxon>
        <taxon>Atribacter</taxon>
    </lineage>
</organism>
<dbReference type="EMBL" id="MWBQ01000010">
    <property type="protein sequence ID" value="OQA61716.1"/>
    <property type="molecule type" value="Genomic_DNA"/>
</dbReference>
<sequence>MSLSLISIPVQSQPLDQLTLPPLSTPPMVQLTLPPLVPPPVEQEVKPITEKPNNLIISEKIIFSQEFSSNVFLIRAINKNTWQEEKLFTTLPDQQNKTVTMWEPSWAPDGKKAAYVLWYITGEIYLMSLDDQSTTRLTDNDFDDKNPAWSPDGTQIAFSTNRDDNYEIYLMDKEGNNLVRLTENGFDDGDPCWSPDGTKIAFTSHRDGNNDIFTMNADGSNFRNLTRHSADDIDPAWSPDGTQIAFSTNRDDNYEIYLMDTRGTNQQKLTDNPSLDTEPCWSPDGKQILFTSDRSGTSNLYLLTLGQEYAEPFFLKGYMTQVEYFLKYLSDTAQPDDNVPNIILTFQQILTSATNLITQLTTYQLEFIEKPKYLIIWQADWVRVKE</sequence>
<dbReference type="InterPro" id="IPR011659">
    <property type="entry name" value="WD40"/>
</dbReference>
<comment type="similarity">
    <text evidence="1">Belongs to the TolB family.</text>
</comment>
<comment type="caution">
    <text evidence="2">The sequence shown here is derived from an EMBL/GenBank/DDBJ whole genome shotgun (WGS) entry which is preliminary data.</text>
</comment>
<dbReference type="InterPro" id="IPR011042">
    <property type="entry name" value="6-blade_b-propeller_TolB-like"/>
</dbReference>
<dbReference type="PANTHER" id="PTHR36842">
    <property type="entry name" value="PROTEIN TOLB HOMOLOG"/>
    <property type="match status" value="1"/>
</dbReference>
<accession>A0A1V5T4L9</accession>
<reference evidence="2" key="1">
    <citation type="submission" date="2017-02" db="EMBL/GenBank/DDBJ databases">
        <title>Delving into the versatile metabolic prowess of the omnipresent phylum Bacteroidetes.</title>
        <authorList>
            <person name="Nobu M.K."/>
            <person name="Mei R."/>
            <person name="Narihiro T."/>
            <person name="Kuroda K."/>
            <person name="Liu W.-T."/>
        </authorList>
    </citation>
    <scope>NUCLEOTIDE SEQUENCE</scope>
    <source>
        <strain evidence="2">ADurb.Bin276</strain>
    </source>
</reference>
<dbReference type="Pfam" id="PF07676">
    <property type="entry name" value="PD40"/>
    <property type="match status" value="5"/>
</dbReference>
<dbReference type="Proteomes" id="UP000485569">
    <property type="component" value="Unassembled WGS sequence"/>
</dbReference>
<dbReference type="SUPFAM" id="SSF69304">
    <property type="entry name" value="Tricorn protease N-terminal domain"/>
    <property type="match status" value="1"/>
</dbReference>
<dbReference type="Gene3D" id="2.120.10.30">
    <property type="entry name" value="TolB, C-terminal domain"/>
    <property type="match status" value="1"/>
</dbReference>
<evidence type="ECO:0000256" key="1">
    <source>
        <dbReference type="ARBA" id="ARBA00009820"/>
    </source>
</evidence>
<proteinExistence type="inferred from homology"/>
<gene>
    <name evidence="2" type="ORF">BWY41_00033</name>
</gene>
<dbReference type="AlphaFoldDB" id="A0A1V5T4L9"/>